<evidence type="ECO:0000256" key="1">
    <source>
        <dbReference type="SAM" id="Phobius"/>
    </source>
</evidence>
<keyword evidence="1" id="KW-1133">Transmembrane helix</keyword>
<reference evidence="2 3" key="1">
    <citation type="submission" date="2024-08" db="EMBL/GenBank/DDBJ databases">
        <authorList>
            <person name="Ishaq N."/>
        </authorList>
    </citation>
    <scope>NUCLEOTIDE SEQUENCE [LARGE SCALE GENOMIC DNA]</scope>
    <source>
        <strain evidence="2 3">DSM 18651</strain>
    </source>
</reference>
<name>A0ABV4NUZ7_9GAMM</name>
<feature type="transmembrane region" description="Helical" evidence="1">
    <location>
        <begin position="20"/>
        <end position="39"/>
    </location>
</feature>
<dbReference type="RefSeq" id="WP_371837036.1">
    <property type="nucleotide sequence ID" value="NZ_JBGMEK010000001.1"/>
</dbReference>
<dbReference type="EMBL" id="JBGMEK010000001">
    <property type="protein sequence ID" value="MFA0809415.1"/>
    <property type="molecule type" value="Genomic_DNA"/>
</dbReference>
<keyword evidence="1" id="KW-0472">Membrane</keyword>
<feature type="transmembrane region" description="Helical" evidence="1">
    <location>
        <begin position="136"/>
        <end position="157"/>
    </location>
</feature>
<sequence>MEDVVTYIINVANNLPGIQNAIFLVAGFIGIAAVFGSLVNQVTNGRRGQPPLPSTIAGLIFGSLLLSLPTAVDIVSVSFLGSASDPKIIDSYVPVTGDNTRVAIQALVAIINVFGWIAAARGIWRWRVGPKYDQPGWFGSGLTFVLAGSIATNFYVFADVLAVSIGAIPVGTNYFKF</sequence>
<dbReference type="Proteomes" id="UP001569428">
    <property type="component" value="Unassembled WGS sequence"/>
</dbReference>
<proteinExistence type="predicted"/>
<accession>A0ABV4NUZ7</accession>
<organism evidence="2 3">
    <name type="scientific">Microbulbifer epialgicus</name>
    <dbReference type="NCBI Taxonomy" id="393907"/>
    <lineage>
        <taxon>Bacteria</taxon>
        <taxon>Pseudomonadati</taxon>
        <taxon>Pseudomonadota</taxon>
        <taxon>Gammaproteobacteria</taxon>
        <taxon>Cellvibrionales</taxon>
        <taxon>Microbulbiferaceae</taxon>
        <taxon>Microbulbifer</taxon>
    </lineage>
</organism>
<comment type="caution">
    <text evidence="2">The sequence shown here is derived from an EMBL/GenBank/DDBJ whole genome shotgun (WGS) entry which is preliminary data.</text>
</comment>
<keyword evidence="3" id="KW-1185">Reference proteome</keyword>
<evidence type="ECO:0000313" key="3">
    <source>
        <dbReference type="Proteomes" id="UP001569428"/>
    </source>
</evidence>
<feature type="transmembrane region" description="Helical" evidence="1">
    <location>
        <begin position="59"/>
        <end position="82"/>
    </location>
</feature>
<evidence type="ECO:0000313" key="2">
    <source>
        <dbReference type="EMBL" id="MFA0809415.1"/>
    </source>
</evidence>
<keyword evidence="1" id="KW-0812">Transmembrane</keyword>
<gene>
    <name evidence="2" type="ORF">ACCI49_00665</name>
</gene>
<feature type="transmembrane region" description="Helical" evidence="1">
    <location>
        <begin position="102"/>
        <end position="124"/>
    </location>
</feature>
<protein>
    <submittedName>
        <fullName evidence="2">Uncharacterized protein</fullName>
    </submittedName>
</protein>